<dbReference type="OrthoDB" id="1550957at2"/>
<sequence length="172" mass="19445">MEPSGKVVDGFRFLPPSLAAWIRTFTGENEFQGEIPWTPLSKPLKEATLTLITSAGISSKIDPPFDMEREKQEPTWGDRSFRYLPRNTTEQDITVNHLHINTGYILQDINVILPLGIMAELEKEGRIGRLAPTAYSFYGFQWQSTEFLTEAIEPMSLKMREEGVDAVILTPA</sequence>
<protein>
    <submittedName>
        <fullName evidence="2">Glycine/sarcosine/betaine reductase selenoprotein B (GRDB)</fullName>
    </submittedName>
</protein>
<dbReference type="HOGENOM" id="CLU_130293_0_0_7"/>
<dbReference type="RefSeq" id="WP_014810991.1">
    <property type="nucleotide sequence ID" value="NC_018025.1"/>
</dbReference>
<evidence type="ECO:0000256" key="1">
    <source>
        <dbReference type="ARBA" id="ARBA00023002"/>
    </source>
</evidence>
<dbReference type="KEGG" id="dti:Desti_3193"/>
<dbReference type="eggNOG" id="ENOG50335T7">
    <property type="taxonomic scope" value="Bacteria"/>
</dbReference>
<dbReference type="STRING" id="706587.Desti_3193"/>
<reference evidence="3" key="1">
    <citation type="submission" date="2012-06" db="EMBL/GenBank/DDBJ databases">
        <title>Complete sequence of chromosome of Desulfomonile tiedjei DSM 6799.</title>
        <authorList>
            <person name="Lucas S."/>
            <person name="Copeland A."/>
            <person name="Lapidus A."/>
            <person name="Glavina del Rio T."/>
            <person name="Dalin E."/>
            <person name="Tice H."/>
            <person name="Bruce D."/>
            <person name="Goodwin L."/>
            <person name="Pitluck S."/>
            <person name="Peters L."/>
            <person name="Ovchinnikova G."/>
            <person name="Zeytun A."/>
            <person name="Lu M."/>
            <person name="Kyrpides N."/>
            <person name="Mavromatis K."/>
            <person name="Ivanova N."/>
            <person name="Brettin T."/>
            <person name="Detter J.C."/>
            <person name="Han C."/>
            <person name="Larimer F."/>
            <person name="Land M."/>
            <person name="Hauser L."/>
            <person name="Markowitz V."/>
            <person name="Cheng J.-F."/>
            <person name="Hugenholtz P."/>
            <person name="Woyke T."/>
            <person name="Wu D."/>
            <person name="Spring S."/>
            <person name="Schroeder M."/>
            <person name="Brambilla E."/>
            <person name="Klenk H.-P."/>
            <person name="Eisen J.A."/>
        </authorList>
    </citation>
    <scope>NUCLEOTIDE SEQUENCE [LARGE SCALE GENOMIC DNA]</scope>
    <source>
        <strain evidence="3">ATCC 49306 / DSM 6799 / DCB-1</strain>
    </source>
</reference>
<dbReference type="EMBL" id="CP003360">
    <property type="protein sequence ID" value="AFM25854.1"/>
    <property type="molecule type" value="Genomic_DNA"/>
</dbReference>
<keyword evidence="1" id="KW-0560">Oxidoreductase</keyword>
<dbReference type="AlphaFoldDB" id="I4C8G3"/>
<dbReference type="InterPro" id="IPR010187">
    <property type="entry name" value="Various_sel_PB"/>
</dbReference>
<gene>
    <name evidence="2" type="ordered locus">Desti_3193</name>
</gene>
<evidence type="ECO:0000313" key="2">
    <source>
        <dbReference type="EMBL" id="AFM25854.1"/>
    </source>
</evidence>
<organism evidence="2 3">
    <name type="scientific">Desulfomonile tiedjei (strain ATCC 49306 / DSM 6799 / DCB-1)</name>
    <dbReference type="NCBI Taxonomy" id="706587"/>
    <lineage>
        <taxon>Bacteria</taxon>
        <taxon>Pseudomonadati</taxon>
        <taxon>Thermodesulfobacteriota</taxon>
        <taxon>Desulfomonilia</taxon>
        <taxon>Desulfomonilales</taxon>
        <taxon>Desulfomonilaceae</taxon>
        <taxon>Desulfomonile</taxon>
    </lineage>
</organism>
<dbReference type="Pfam" id="PF07355">
    <property type="entry name" value="GRDB"/>
    <property type="match status" value="1"/>
</dbReference>
<accession>I4C8G3</accession>
<evidence type="ECO:0000313" key="3">
    <source>
        <dbReference type="Proteomes" id="UP000006055"/>
    </source>
</evidence>
<dbReference type="GO" id="GO:0050485">
    <property type="term" value="F:oxidoreductase activity, acting on X-H and Y-H to form an X-Y bond, with a disulfide as acceptor"/>
    <property type="evidence" value="ECO:0007669"/>
    <property type="project" value="InterPro"/>
</dbReference>
<name>I4C8G3_DESTA</name>
<proteinExistence type="predicted"/>
<dbReference type="Proteomes" id="UP000006055">
    <property type="component" value="Chromosome"/>
</dbReference>
<keyword evidence="3" id="KW-1185">Reference proteome</keyword>